<dbReference type="EMBL" id="NBTZ01000079">
    <property type="protein sequence ID" value="OTP73188.1"/>
    <property type="molecule type" value="Genomic_DNA"/>
</dbReference>
<evidence type="ECO:0000313" key="4">
    <source>
        <dbReference type="Proteomes" id="UP000194546"/>
    </source>
</evidence>
<proteinExistence type="predicted"/>
<evidence type="ECO:0000313" key="3">
    <source>
        <dbReference type="EMBL" id="OTP78921.1"/>
    </source>
</evidence>
<comment type="caution">
    <text evidence="2">The sequence shown here is derived from an EMBL/GenBank/DDBJ whole genome shotgun (WGS) entry which is preliminary data.</text>
</comment>
<sequence length="28" mass="2912">MPQGPSGALSTRPERPGCPRALHQAAEP</sequence>
<feature type="region of interest" description="Disordered" evidence="1">
    <location>
        <begin position="1"/>
        <end position="28"/>
    </location>
</feature>
<keyword evidence="2" id="KW-0547">Nucleotide-binding</keyword>
<dbReference type="EMBL" id="NBTY01000037">
    <property type="protein sequence ID" value="OTP78921.1"/>
    <property type="molecule type" value="Genomic_DNA"/>
</dbReference>
<evidence type="ECO:0000313" key="5">
    <source>
        <dbReference type="Proteomes" id="UP000195221"/>
    </source>
</evidence>
<dbReference type="Proteomes" id="UP000195221">
    <property type="component" value="Unassembled WGS sequence"/>
</dbReference>
<gene>
    <name evidence="3" type="ORF">PAMC26510_06800</name>
    <name evidence="2" type="ORF">PAMC26577_18950</name>
</gene>
<reference evidence="2 5" key="2">
    <citation type="submission" date="2017-03" db="EMBL/GenBank/DDBJ databases">
        <title>Genome analysis of strain PAMC 26577.</title>
        <authorList>
            <person name="Oh H.-M."/>
            <person name="Yang J.-A."/>
        </authorList>
    </citation>
    <scope>NUCLEOTIDE SEQUENCE [LARGE SCALE GENOMIC DNA]</scope>
    <source>
        <strain evidence="2 5">PAMC 26577</strain>
    </source>
</reference>
<dbReference type="AlphaFoldDB" id="A0A242MPD6"/>
<protein>
    <submittedName>
        <fullName evidence="2">Dipeptide transport ATP-binding protein DppF</fullName>
    </submittedName>
</protein>
<reference evidence="3 4" key="1">
    <citation type="submission" date="2017-03" db="EMBL/GenBank/DDBJ databases">
        <title>Genome analysis of strain PAMC 26510.</title>
        <authorList>
            <person name="Oh H.-M."/>
            <person name="Yang J.-A."/>
        </authorList>
    </citation>
    <scope>NUCLEOTIDE SEQUENCE [LARGE SCALE GENOMIC DNA]</scope>
    <source>
        <strain evidence="3 4">PAMC 26510</strain>
    </source>
</reference>
<evidence type="ECO:0000256" key="1">
    <source>
        <dbReference type="SAM" id="MobiDB-lite"/>
    </source>
</evidence>
<organism evidence="2 5">
    <name type="scientific">Caballeronia sordidicola</name>
    <name type="common">Burkholderia sordidicola</name>
    <dbReference type="NCBI Taxonomy" id="196367"/>
    <lineage>
        <taxon>Bacteria</taxon>
        <taxon>Pseudomonadati</taxon>
        <taxon>Pseudomonadota</taxon>
        <taxon>Betaproteobacteria</taxon>
        <taxon>Burkholderiales</taxon>
        <taxon>Burkholderiaceae</taxon>
        <taxon>Caballeronia</taxon>
    </lineage>
</organism>
<dbReference type="GO" id="GO:0005524">
    <property type="term" value="F:ATP binding"/>
    <property type="evidence" value="ECO:0007669"/>
    <property type="project" value="UniProtKB-KW"/>
</dbReference>
<keyword evidence="2" id="KW-0067">ATP-binding</keyword>
<name>A0A242MPD6_CABSO</name>
<accession>A0A242MPD6</accession>
<dbReference type="Proteomes" id="UP000194546">
    <property type="component" value="Unassembled WGS sequence"/>
</dbReference>
<evidence type="ECO:0000313" key="2">
    <source>
        <dbReference type="EMBL" id="OTP73188.1"/>
    </source>
</evidence>